<accession>A0A0C2R336</accession>
<protein>
    <recommendedName>
        <fullName evidence="2">SWIM-type domain-containing protein</fullName>
    </recommendedName>
</protein>
<comment type="caution">
    <text evidence="3">The sequence shown here is derived from an EMBL/GenBank/DDBJ whole genome shotgun (WGS) entry which is preliminary data.</text>
</comment>
<keyword evidence="1" id="KW-0862">Zinc</keyword>
<dbReference type="AlphaFoldDB" id="A0A0C2R336"/>
<dbReference type="EMBL" id="JXRQ01000027">
    <property type="protein sequence ID" value="KIL44680.1"/>
    <property type="molecule type" value="Genomic_DNA"/>
</dbReference>
<evidence type="ECO:0000313" key="3">
    <source>
        <dbReference type="EMBL" id="KIL44680.1"/>
    </source>
</evidence>
<keyword evidence="4" id="KW-1185">Reference proteome</keyword>
<dbReference type="PROSITE" id="PS50966">
    <property type="entry name" value="ZF_SWIM"/>
    <property type="match status" value="1"/>
</dbReference>
<evidence type="ECO:0000256" key="1">
    <source>
        <dbReference type="PROSITE-ProRule" id="PRU00325"/>
    </source>
</evidence>
<dbReference type="RefSeq" id="WP_041123430.1">
    <property type="nucleotide sequence ID" value="NZ_JXRQ01000027.1"/>
</dbReference>
<evidence type="ECO:0000313" key="4">
    <source>
        <dbReference type="Proteomes" id="UP000031950"/>
    </source>
</evidence>
<name>A0A0C2R336_9BACL</name>
<sequence>MQTQLLADGMERLEQRLFRQFSPADQTDERLVQKGLFLYRQGTVYEMGFDAKNEMLKAKVRDVHGVSVRISLNPDKGSSCSCPEEPWCRHRMAVFFKFYQQNASVSQWIQAWRNQKQDASLRAQKSPEFWRRIAVETADSIPAEHIKAEPYLLENYMMANYRKFEQHAPVEKEWVPLYMLYVSFYYHRQLSEKFESYDSVHITRALETIMEAMQKAVFDLAVYAHPFSFDPFFKELKRETASLLEKKDPLSFSIYAMLWFQLFTKRSDREQEAERLKQAEMTDESHLAGTIFTLLRNGDDFEEQFAASTELAVPHAVQWLEWLLREGEIDRSVRVLKAMQKKLDLYLARMDNHSDQRSFALWLIHKIEGEQLRLHVPDVTIKLYEKLLPYSARHLGAVLLDAGKYREWVELVHWIDFSPEELEAAGLKKLMERKPEFAAPLLHQWVESLIQKKQRDTYKKAVRYLKKLKKIYQGMNQEPRFALYFDQLLDRYRRLRAFREECERGKLIHGKD</sequence>
<dbReference type="Proteomes" id="UP000031950">
    <property type="component" value="Unassembled WGS sequence"/>
</dbReference>
<dbReference type="GO" id="GO:0008270">
    <property type="term" value="F:zinc ion binding"/>
    <property type="evidence" value="ECO:0007669"/>
    <property type="project" value="UniProtKB-KW"/>
</dbReference>
<gene>
    <name evidence="3" type="ORF">KP77_29010</name>
</gene>
<dbReference type="Pfam" id="PF04434">
    <property type="entry name" value="SWIM"/>
    <property type="match status" value="1"/>
</dbReference>
<reference evidence="3 4" key="1">
    <citation type="submission" date="2015-01" db="EMBL/GenBank/DDBJ databases">
        <title>Genome sequence of Jeotgalibacillus alimentarius.</title>
        <authorList>
            <person name="Goh K.M."/>
            <person name="Chan K.-G."/>
            <person name="Yaakop A.S."/>
            <person name="Ee R."/>
            <person name="Gan H.M."/>
            <person name="Chan C.S."/>
        </authorList>
    </citation>
    <scope>NUCLEOTIDE SEQUENCE [LARGE SCALE GENOMIC DNA]</scope>
    <source>
        <strain evidence="3 4">YKJ-13</strain>
    </source>
</reference>
<keyword evidence="1" id="KW-0863">Zinc-finger</keyword>
<dbReference type="OrthoDB" id="7593573at2"/>
<organism evidence="3 4">
    <name type="scientific">Jeotgalibacillus alimentarius</name>
    <dbReference type="NCBI Taxonomy" id="135826"/>
    <lineage>
        <taxon>Bacteria</taxon>
        <taxon>Bacillati</taxon>
        <taxon>Bacillota</taxon>
        <taxon>Bacilli</taxon>
        <taxon>Bacillales</taxon>
        <taxon>Caryophanaceae</taxon>
        <taxon>Jeotgalibacillus</taxon>
    </lineage>
</organism>
<proteinExistence type="predicted"/>
<feature type="domain" description="SWIM-type" evidence="2">
    <location>
        <begin position="66"/>
        <end position="99"/>
    </location>
</feature>
<dbReference type="InterPro" id="IPR007527">
    <property type="entry name" value="Znf_SWIM"/>
</dbReference>
<dbReference type="PATRIC" id="fig|135826.4.peg.2883"/>
<evidence type="ECO:0000259" key="2">
    <source>
        <dbReference type="PROSITE" id="PS50966"/>
    </source>
</evidence>
<keyword evidence="1" id="KW-0479">Metal-binding</keyword>
<dbReference type="STRING" id="135826.KP77_29010"/>